<evidence type="ECO:0000313" key="8">
    <source>
        <dbReference type="Proteomes" id="UP000262901"/>
    </source>
</evidence>
<evidence type="ECO:0000313" key="4">
    <source>
        <dbReference type="EMBL" id="AXQ78480.1"/>
    </source>
</evidence>
<dbReference type="OrthoDB" id="8607342at2"/>
<feature type="transmembrane region" description="Helical" evidence="2">
    <location>
        <begin position="173"/>
        <end position="192"/>
    </location>
</feature>
<feature type="transmembrane region" description="Helical" evidence="2">
    <location>
        <begin position="234"/>
        <end position="252"/>
    </location>
</feature>
<dbReference type="EMBL" id="CP031733">
    <property type="protein sequence ID" value="AXQ78480.1"/>
    <property type="molecule type" value="Genomic_DNA"/>
</dbReference>
<dbReference type="EMBL" id="QVQZ01000001">
    <property type="protein sequence ID" value="RFU54251.1"/>
    <property type="molecule type" value="Genomic_DNA"/>
</dbReference>
<evidence type="ECO:0000259" key="3">
    <source>
        <dbReference type="Pfam" id="PF02517"/>
    </source>
</evidence>
<evidence type="ECO:0000313" key="7">
    <source>
        <dbReference type="Proteomes" id="UP000246115"/>
    </source>
</evidence>
<dbReference type="KEGG" id="schj:DDV21_005000"/>
<dbReference type="InterPro" id="IPR052710">
    <property type="entry name" value="CAAX_protease"/>
</dbReference>
<reference evidence="6 8" key="2">
    <citation type="submission" date="2018-08" db="EMBL/GenBank/DDBJ databases">
        <title>Draft genome of Streptococcus sp. nov. Z1.</title>
        <authorList>
            <person name="Tian Z."/>
        </authorList>
    </citation>
    <scope>NUCLEOTIDE SEQUENCE [LARGE SCALE GENOMIC DNA]</scope>
    <source>
        <strain evidence="6">Z1</strain>
        <strain evidence="8">Z1(2018)</strain>
    </source>
</reference>
<dbReference type="PANTHER" id="PTHR36435:SF1">
    <property type="entry name" value="CAAX AMINO TERMINAL PROTEASE FAMILY PROTEIN"/>
    <property type="match status" value="1"/>
</dbReference>
<feature type="domain" description="CAAX prenyl protease 2/Lysostaphin resistance protein A-like" evidence="3">
    <location>
        <begin position="117"/>
        <end position="213"/>
    </location>
</feature>
<dbReference type="Proteomes" id="UP000262901">
    <property type="component" value="Unassembled WGS sequence"/>
</dbReference>
<gene>
    <name evidence="4" type="ORF">DDV21_005000</name>
    <name evidence="5" type="ORF">DDV22_01045</name>
    <name evidence="6" type="ORF">DDV23_01600</name>
</gene>
<keyword evidence="6" id="KW-0378">Hydrolase</keyword>
<protein>
    <submittedName>
        <fullName evidence="6">CPBP family intramembrane metalloprotease</fullName>
    </submittedName>
</protein>
<evidence type="ECO:0000313" key="9">
    <source>
        <dbReference type="Proteomes" id="UP000264056"/>
    </source>
</evidence>
<keyword evidence="9" id="KW-1185">Reference proteome</keyword>
<dbReference type="AlphaFoldDB" id="A0A372KPR4"/>
<feature type="transmembrane region" description="Helical" evidence="2">
    <location>
        <begin position="118"/>
        <end position="136"/>
    </location>
</feature>
<keyword evidence="2" id="KW-1133">Transmembrane helix</keyword>
<keyword evidence="6" id="KW-0482">Metalloprotease</keyword>
<dbReference type="GO" id="GO:0006508">
    <property type="term" value="P:proteolysis"/>
    <property type="evidence" value="ECO:0007669"/>
    <property type="project" value="UniProtKB-KW"/>
</dbReference>
<feature type="transmembrane region" description="Helical" evidence="2">
    <location>
        <begin position="12"/>
        <end position="40"/>
    </location>
</feature>
<accession>A0A372KPR4</accession>
<evidence type="ECO:0000256" key="1">
    <source>
        <dbReference type="ARBA" id="ARBA00009067"/>
    </source>
</evidence>
<reference evidence="4" key="4">
    <citation type="journal article" date="2019" name="Int. J. Syst. Evol. Microbiol.">
        <title>Streptococcus chenjunshii sp. nov. isolated from feces of Tibetan antelopes.</title>
        <authorList>
            <person name="Tian Z."/>
            <person name="Lu S."/>
            <person name="Jin D."/>
            <person name="Yang J."/>
            <person name="Pu J."/>
            <person name="Lai X.H."/>
            <person name="Bai X.N."/>
            <person name="Wu X.M."/>
            <person name="Li J."/>
            <person name="Wang S."/>
            <person name="Xu J."/>
        </authorList>
    </citation>
    <scope>NUCLEOTIDE SEQUENCE</scope>
    <source>
        <strain evidence="4">Z15</strain>
    </source>
</reference>
<dbReference type="Pfam" id="PF02517">
    <property type="entry name" value="Rce1-like"/>
    <property type="match status" value="1"/>
</dbReference>
<keyword evidence="6" id="KW-0645">Protease</keyword>
<dbReference type="GO" id="GO:0080120">
    <property type="term" value="P:CAAX-box protein maturation"/>
    <property type="evidence" value="ECO:0007669"/>
    <property type="project" value="UniProtKB-ARBA"/>
</dbReference>
<evidence type="ECO:0000313" key="6">
    <source>
        <dbReference type="EMBL" id="RFU54251.1"/>
    </source>
</evidence>
<feature type="transmembrane region" description="Helical" evidence="2">
    <location>
        <begin position="46"/>
        <end position="67"/>
    </location>
</feature>
<organism evidence="6 8">
    <name type="scientific">Streptococcus chenjunshii</name>
    <dbReference type="NCBI Taxonomy" id="2173853"/>
    <lineage>
        <taxon>Bacteria</taxon>
        <taxon>Bacillati</taxon>
        <taxon>Bacillota</taxon>
        <taxon>Bacilli</taxon>
        <taxon>Lactobacillales</taxon>
        <taxon>Streptococcaceae</taxon>
        <taxon>Streptococcus</taxon>
    </lineage>
</organism>
<dbReference type="EMBL" id="QVQY01000001">
    <property type="protein sequence ID" value="RFU52059.1"/>
    <property type="molecule type" value="Genomic_DNA"/>
</dbReference>
<reference evidence="5 9" key="1">
    <citation type="submission" date="2018-08" db="EMBL/GenBank/DDBJ databases">
        <title>Draft genome of Streptococcus sp .nov. Z2.</title>
        <authorList>
            <person name="Tian Z."/>
        </authorList>
    </citation>
    <scope>NUCLEOTIDE SEQUENCE [LARGE SCALE GENOMIC DNA]</scope>
    <source>
        <strain evidence="5 9">Z2</strain>
    </source>
</reference>
<comment type="similarity">
    <text evidence="1">Belongs to the UPF0177 family.</text>
</comment>
<dbReference type="Proteomes" id="UP000264056">
    <property type="component" value="Unassembled WGS sequence"/>
</dbReference>
<dbReference type="GO" id="GO:0008237">
    <property type="term" value="F:metallopeptidase activity"/>
    <property type="evidence" value="ECO:0007669"/>
    <property type="project" value="UniProtKB-KW"/>
</dbReference>
<dbReference type="Proteomes" id="UP000246115">
    <property type="component" value="Chromosome"/>
</dbReference>
<sequence length="260" mass="28874">MAAKEQSFFSKHIIVSTFFIILSMLTAGLLAGAAYLLPFIKENDSLAAGLSALFYLSFSLIFAKLLAHYCFRSTLNDFRIRLTVPKIRWLIIGFLLPVFVLGSLYLLGGKLSLNSLSWGTLAMGSLAAPIVEEIFFRGFLMTLFEIKYSRTIAVLVPSLIFALLHLLNGSLDFLMTGQLIIAGLSFSALLSYSVYETNSITDSVLIHAFWNFFTLLFTFSNSSFLFGGRYGIDISPVAVLAYVLALLIIYLFRTSDKKKA</sequence>
<feature type="transmembrane region" description="Helical" evidence="2">
    <location>
        <begin position="148"/>
        <end position="167"/>
    </location>
</feature>
<feature type="transmembrane region" description="Helical" evidence="2">
    <location>
        <begin position="87"/>
        <end position="106"/>
    </location>
</feature>
<proteinExistence type="inferred from homology"/>
<dbReference type="InterPro" id="IPR003675">
    <property type="entry name" value="Rce1/LyrA-like_dom"/>
</dbReference>
<dbReference type="RefSeq" id="WP_116877348.1">
    <property type="nucleotide sequence ID" value="NZ_CP031733.1"/>
</dbReference>
<feature type="transmembrane region" description="Helical" evidence="2">
    <location>
        <begin position="204"/>
        <end position="228"/>
    </location>
</feature>
<keyword evidence="2" id="KW-0472">Membrane</keyword>
<dbReference type="PANTHER" id="PTHR36435">
    <property type="entry name" value="SLR1288 PROTEIN"/>
    <property type="match status" value="1"/>
</dbReference>
<evidence type="ECO:0000313" key="5">
    <source>
        <dbReference type="EMBL" id="RFU52059.1"/>
    </source>
</evidence>
<name>A0A372KPR4_9STRE</name>
<reference evidence="7" key="3">
    <citation type="submission" date="2018-08" db="EMBL/GenBank/DDBJ databases">
        <title>Streptococcus chenjunshii sp. nov., isolated from stools sample of the Tibetan antelope in the Qinghai-Tibet plateau, China.</title>
        <authorList>
            <person name="Tian Z."/>
        </authorList>
    </citation>
    <scope>NUCLEOTIDE SEQUENCE [LARGE SCALE GENOMIC DNA]</scope>
    <source>
        <strain evidence="7">Z15</strain>
    </source>
</reference>
<accession>A0A346NBT5</accession>
<keyword evidence="2" id="KW-0812">Transmembrane</keyword>
<dbReference type="GO" id="GO:0004175">
    <property type="term" value="F:endopeptidase activity"/>
    <property type="evidence" value="ECO:0007669"/>
    <property type="project" value="UniProtKB-ARBA"/>
</dbReference>
<evidence type="ECO:0000256" key="2">
    <source>
        <dbReference type="SAM" id="Phobius"/>
    </source>
</evidence>